<feature type="domain" description="DUF6593" evidence="2">
    <location>
        <begin position="9"/>
        <end position="159"/>
    </location>
</feature>
<keyword evidence="4" id="KW-1185">Reference proteome</keyword>
<sequence>MNISWTSGDPFNAEVVDNGSEQVLFHLDTPFQLIGSVTTMTDAQGQVVAEYERRPVGYDRVTYQGQTHRVSDWLPTNGFFSSSRRLQAPDGKTYLWKAKSGAKFKLVNERSDAVVATTHAANLGILSPKHNIIIDAGFEVVAFLDLVVLSFLICESERQARQRRRHGNNMSAMNMNGAMAGGAF</sequence>
<keyword evidence="1" id="KW-0472">Membrane</keyword>
<organism evidence="3 4">
    <name type="scientific">Ganoderma sinense ZZ0214-1</name>
    <dbReference type="NCBI Taxonomy" id="1077348"/>
    <lineage>
        <taxon>Eukaryota</taxon>
        <taxon>Fungi</taxon>
        <taxon>Dikarya</taxon>
        <taxon>Basidiomycota</taxon>
        <taxon>Agaricomycotina</taxon>
        <taxon>Agaricomycetes</taxon>
        <taxon>Polyporales</taxon>
        <taxon>Polyporaceae</taxon>
        <taxon>Ganoderma</taxon>
    </lineage>
</organism>
<dbReference type="InterPro" id="IPR046528">
    <property type="entry name" value="DUF6593"/>
</dbReference>
<dbReference type="AlphaFoldDB" id="A0A2G8S5P4"/>
<feature type="transmembrane region" description="Helical" evidence="1">
    <location>
        <begin position="132"/>
        <end position="154"/>
    </location>
</feature>
<accession>A0A2G8S5P4</accession>
<evidence type="ECO:0000259" key="2">
    <source>
        <dbReference type="Pfam" id="PF20236"/>
    </source>
</evidence>
<protein>
    <recommendedName>
        <fullName evidence="2">DUF6593 domain-containing protein</fullName>
    </recommendedName>
</protein>
<proteinExistence type="predicted"/>
<dbReference type="Proteomes" id="UP000230002">
    <property type="component" value="Unassembled WGS sequence"/>
</dbReference>
<gene>
    <name evidence="3" type="ORF">GSI_09157</name>
</gene>
<evidence type="ECO:0000313" key="3">
    <source>
        <dbReference type="EMBL" id="PIL29109.1"/>
    </source>
</evidence>
<evidence type="ECO:0000313" key="4">
    <source>
        <dbReference type="Proteomes" id="UP000230002"/>
    </source>
</evidence>
<keyword evidence="1" id="KW-1133">Transmembrane helix</keyword>
<dbReference type="Pfam" id="PF20236">
    <property type="entry name" value="DUF6593"/>
    <property type="match status" value="1"/>
</dbReference>
<dbReference type="EMBL" id="AYKW01000023">
    <property type="protein sequence ID" value="PIL29109.1"/>
    <property type="molecule type" value="Genomic_DNA"/>
</dbReference>
<name>A0A2G8S5P4_9APHY</name>
<reference evidence="3 4" key="1">
    <citation type="journal article" date="2015" name="Sci. Rep.">
        <title>Chromosome-level genome map provides insights into diverse defense mechanisms in the medicinal fungus Ganoderma sinense.</title>
        <authorList>
            <person name="Zhu Y."/>
            <person name="Xu J."/>
            <person name="Sun C."/>
            <person name="Zhou S."/>
            <person name="Xu H."/>
            <person name="Nelson D.R."/>
            <person name="Qian J."/>
            <person name="Song J."/>
            <person name="Luo H."/>
            <person name="Xiang L."/>
            <person name="Li Y."/>
            <person name="Xu Z."/>
            <person name="Ji A."/>
            <person name="Wang L."/>
            <person name="Lu S."/>
            <person name="Hayward A."/>
            <person name="Sun W."/>
            <person name="Li X."/>
            <person name="Schwartz D.C."/>
            <person name="Wang Y."/>
            <person name="Chen S."/>
        </authorList>
    </citation>
    <scope>NUCLEOTIDE SEQUENCE [LARGE SCALE GENOMIC DNA]</scope>
    <source>
        <strain evidence="3 4">ZZ0214-1</strain>
    </source>
</reference>
<comment type="caution">
    <text evidence="3">The sequence shown here is derived from an EMBL/GenBank/DDBJ whole genome shotgun (WGS) entry which is preliminary data.</text>
</comment>
<keyword evidence="1" id="KW-0812">Transmembrane</keyword>
<dbReference type="OrthoDB" id="3360976at2759"/>
<evidence type="ECO:0000256" key="1">
    <source>
        <dbReference type="SAM" id="Phobius"/>
    </source>
</evidence>